<accession>A0A250IPB5</accession>
<dbReference type="Proteomes" id="UP000217289">
    <property type="component" value="Chromosome"/>
</dbReference>
<protein>
    <recommendedName>
        <fullName evidence="4">Outer membrane beta-barrel domain-containing protein</fullName>
    </recommendedName>
</protein>
<evidence type="ECO:0008006" key="4">
    <source>
        <dbReference type="Google" id="ProtNLM"/>
    </source>
</evidence>
<dbReference type="EMBL" id="CP022163">
    <property type="protein sequence ID" value="ATB33007.1"/>
    <property type="molecule type" value="Genomic_DNA"/>
</dbReference>
<evidence type="ECO:0000313" key="2">
    <source>
        <dbReference type="EMBL" id="ATB33007.1"/>
    </source>
</evidence>
<reference evidence="2 3" key="1">
    <citation type="submission" date="2017-06" db="EMBL/GenBank/DDBJ databases">
        <authorList>
            <person name="Kim H.J."/>
            <person name="Triplett B.A."/>
        </authorList>
    </citation>
    <scope>NUCLEOTIDE SEQUENCE [LARGE SCALE GENOMIC DNA]</scope>
    <source>
        <strain evidence="2 3">DSM 14713</strain>
    </source>
</reference>
<sequence length="278" mass="31108">MDAPYGHMTPRIPIRFVSLVLVLTALSAPAQQQVLDPAAVRHRLFSPGERLELSLAVGLPAREYLTGHYNLNVGLAYNFFQTLALEARGGYALSRHTGLARSLSESFLNREDKRITDELEDLWEMGAHGVVGARWAPIYGKLSLLSDATAHFQAYLWAGGGLASLRRESIIQCSQVVDRARGICDNRTQVDDASTATQSYWRTESRVAPVVSAAVGLRFFLSQRHALRFELRDWIFQDQYRVNLDRELWEAGQESGEPAPSPGLSHLVQFDLGYTFLF</sequence>
<gene>
    <name evidence="2" type="ORF">MEBOL_006496</name>
</gene>
<name>A0A250IPB5_9BACT</name>
<dbReference type="NCBIfam" id="TIGR04565">
    <property type="entry name" value="OMP_myx_plus"/>
    <property type="match status" value="1"/>
</dbReference>
<keyword evidence="3" id="KW-1185">Reference proteome</keyword>
<feature type="signal peptide" evidence="1">
    <location>
        <begin position="1"/>
        <end position="32"/>
    </location>
</feature>
<evidence type="ECO:0000313" key="3">
    <source>
        <dbReference type="Proteomes" id="UP000217289"/>
    </source>
</evidence>
<feature type="chain" id="PRO_5013032765" description="Outer membrane beta-barrel domain-containing protein" evidence="1">
    <location>
        <begin position="33"/>
        <end position="278"/>
    </location>
</feature>
<dbReference type="AlphaFoldDB" id="A0A250IPB5"/>
<organism evidence="2 3">
    <name type="scientific">Melittangium boletus DSM 14713</name>
    <dbReference type="NCBI Taxonomy" id="1294270"/>
    <lineage>
        <taxon>Bacteria</taxon>
        <taxon>Pseudomonadati</taxon>
        <taxon>Myxococcota</taxon>
        <taxon>Myxococcia</taxon>
        <taxon>Myxococcales</taxon>
        <taxon>Cystobacterineae</taxon>
        <taxon>Archangiaceae</taxon>
        <taxon>Melittangium</taxon>
    </lineage>
</organism>
<evidence type="ECO:0000256" key="1">
    <source>
        <dbReference type="SAM" id="SignalP"/>
    </source>
</evidence>
<keyword evidence="1" id="KW-0732">Signal</keyword>
<dbReference type="InterPro" id="IPR030820">
    <property type="entry name" value="OMP_myx_plus_Proteobacteria"/>
</dbReference>
<proteinExistence type="predicted"/>
<dbReference type="KEGG" id="mbd:MEBOL_006496"/>